<reference evidence="7 8" key="1">
    <citation type="submission" date="2016-11" db="EMBL/GenBank/DDBJ databases">
        <authorList>
            <person name="Jaros S."/>
            <person name="Januszkiewicz K."/>
            <person name="Wedrychowicz H."/>
        </authorList>
    </citation>
    <scope>NUCLEOTIDE SEQUENCE [LARGE SCALE GENOMIC DNA]</scope>
    <source>
        <strain evidence="7 8">DSM 22807</strain>
    </source>
</reference>
<dbReference type="PANTHER" id="PTHR34139">
    <property type="entry name" value="UPF0331 PROTEIN MJ0127"/>
    <property type="match status" value="1"/>
</dbReference>
<keyword evidence="2" id="KW-1277">Toxin-antitoxin system</keyword>
<evidence type="ECO:0000256" key="4">
    <source>
        <dbReference type="ARBA" id="ARBA00022741"/>
    </source>
</evidence>
<sequence length="118" mass="13985">MQNNFKDKVRLQHIFDAISEIENYNLSKNFDDFVEDSMLQNASIHLLEVIGEASNHLSIEITEKYNSVEWAQIIGLRNFLIHEYFGVDLNIVWNIIQYELPDFKNQIQLILEDLEKQK</sequence>
<evidence type="ECO:0000256" key="2">
    <source>
        <dbReference type="ARBA" id="ARBA00022649"/>
    </source>
</evidence>
<dbReference type="EMBL" id="FQZH01000005">
    <property type="protein sequence ID" value="SHJ70430.1"/>
    <property type="molecule type" value="Genomic_DNA"/>
</dbReference>
<evidence type="ECO:0000256" key="5">
    <source>
        <dbReference type="ARBA" id="ARBA00022801"/>
    </source>
</evidence>
<evidence type="ECO:0000256" key="6">
    <source>
        <dbReference type="ARBA" id="ARBA00024207"/>
    </source>
</evidence>
<dbReference type="InterPro" id="IPR051813">
    <property type="entry name" value="HepT_RNase_toxin"/>
</dbReference>
<dbReference type="Proteomes" id="UP000184232">
    <property type="component" value="Unassembled WGS sequence"/>
</dbReference>
<dbReference type="OrthoDB" id="955324at2"/>
<dbReference type="InterPro" id="IPR037038">
    <property type="entry name" value="HepT-like_sf"/>
</dbReference>
<dbReference type="Gene3D" id="1.20.120.580">
    <property type="entry name" value="bsu32300-like"/>
    <property type="match status" value="1"/>
</dbReference>
<organism evidence="7 8">
    <name type="scientific">Flavobacterium haoranii</name>
    <dbReference type="NCBI Taxonomy" id="683124"/>
    <lineage>
        <taxon>Bacteria</taxon>
        <taxon>Pseudomonadati</taxon>
        <taxon>Bacteroidota</taxon>
        <taxon>Flavobacteriia</taxon>
        <taxon>Flavobacteriales</taxon>
        <taxon>Flavobacteriaceae</taxon>
        <taxon>Flavobacterium</taxon>
    </lineage>
</organism>
<gene>
    <name evidence="7" type="ORF">SAMN05444337_2488</name>
</gene>
<keyword evidence="5" id="KW-0378">Hydrolase</keyword>
<evidence type="ECO:0000313" key="8">
    <source>
        <dbReference type="Proteomes" id="UP000184232"/>
    </source>
</evidence>
<dbReference type="GO" id="GO:0004540">
    <property type="term" value="F:RNA nuclease activity"/>
    <property type="evidence" value="ECO:0007669"/>
    <property type="project" value="InterPro"/>
</dbReference>
<proteinExistence type="inferred from homology"/>
<comment type="similarity">
    <text evidence="6">Belongs to the HepT RNase toxin family.</text>
</comment>
<evidence type="ECO:0000256" key="1">
    <source>
        <dbReference type="ARBA" id="ARBA00022553"/>
    </source>
</evidence>
<dbReference type="GO" id="GO:0016787">
    <property type="term" value="F:hydrolase activity"/>
    <property type="evidence" value="ECO:0007669"/>
    <property type="project" value="UniProtKB-KW"/>
</dbReference>
<keyword evidence="4" id="KW-0547">Nucleotide-binding</keyword>
<evidence type="ECO:0000313" key="7">
    <source>
        <dbReference type="EMBL" id="SHJ70430.1"/>
    </source>
</evidence>
<dbReference type="InterPro" id="IPR008201">
    <property type="entry name" value="HepT-like"/>
</dbReference>
<keyword evidence="3" id="KW-0540">Nuclease</keyword>
<dbReference type="Pfam" id="PF01934">
    <property type="entry name" value="HepT-like"/>
    <property type="match status" value="1"/>
</dbReference>
<name>A0A1M6LGW2_9FLAO</name>
<evidence type="ECO:0000256" key="3">
    <source>
        <dbReference type="ARBA" id="ARBA00022722"/>
    </source>
</evidence>
<dbReference type="GO" id="GO:0110001">
    <property type="term" value="C:toxin-antitoxin complex"/>
    <property type="evidence" value="ECO:0007669"/>
    <property type="project" value="InterPro"/>
</dbReference>
<protein>
    <submittedName>
        <fullName evidence="7">Uncharacterized conserved protein, contains HEPN domain</fullName>
    </submittedName>
</protein>
<dbReference type="RefSeq" id="WP_072785562.1">
    <property type="nucleotide sequence ID" value="NZ_CP045292.1"/>
</dbReference>
<dbReference type="STRING" id="683124.SAMN05444337_2488"/>
<dbReference type="GO" id="GO:0000166">
    <property type="term" value="F:nucleotide binding"/>
    <property type="evidence" value="ECO:0007669"/>
    <property type="project" value="UniProtKB-KW"/>
</dbReference>
<accession>A0A1M6LGW2</accession>
<keyword evidence="8" id="KW-1185">Reference proteome</keyword>
<dbReference type="PANTHER" id="PTHR34139:SF1">
    <property type="entry name" value="RNASE MJ1380-RELATED"/>
    <property type="match status" value="1"/>
</dbReference>
<dbReference type="AlphaFoldDB" id="A0A1M6LGW2"/>
<keyword evidence="1" id="KW-0597">Phosphoprotein</keyword>